<dbReference type="Proteomes" id="UP001596105">
    <property type="component" value="Unassembled WGS sequence"/>
</dbReference>
<comment type="function">
    <text evidence="2 10">Catalyzes the decarboxylative condensation of pimeloyl-[acyl-carrier protein] and L-alanine to produce 8-amino-7-oxononanoate (AON), [acyl-carrier protein], and carbon dioxide.</text>
</comment>
<accession>A0ABW0LZ19</accession>
<evidence type="ECO:0000259" key="11">
    <source>
        <dbReference type="Pfam" id="PF00155"/>
    </source>
</evidence>
<evidence type="ECO:0000256" key="1">
    <source>
        <dbReference type="ARBA" id="ARBA00001933"/>
    </source>
</evidence>
<dbReference type="InterPro" id="IPR004723">
    <property type="entry name" value="AONS_Archaea/Proteobacteria"/>
</dbReference>
<dbReference type="Gene3D" id="3.40.640.10">
    <property type="entry name" value="Type I PLP-dependent aspartate aminotransferase-like (Major domain)"/>
    <property type="match status" value="1"/>
</dbReference>
<proteinExistence type="inferred from homology"/>
<comment type="pathway">
    <text evidence="3 10">Cofactor biosynthesis; biotin biosynthesis.</text>
</comment>
<sequence length="396" mass="43077">MDGLANELEALNRASSVRRLLDSASIPDRPGYILRGNRALLDLCSNDYLGLARHSAIAEAMRDSLLTEGAGAGASRYVTGNFPSYGLLEKALAEWQNREAALVFANGYMANVGVIGALASRGDVVFSDRFNHASIVDGIAISRTEHARYRHNDMEHLRFLLNKYRDKRRKLIVTDAVFSMDGDRARLTELVALKMEYGAMLMVDEAHSGGIYGQRGEGLGHELGLENDVDIHMGTFSKSFGVYGAYVCGSNTLIRWLVNKARPLMYSTALPPSVVAGIAKSLELVRTEHWRRERLSAASRVFRSSLIEAGFNVGSDDTPIVPLLVGDNDRALRFSIALEEEGIAAVAIRPPTVPAGTARIRFTLSASHTVNELKEAAARIRGIGLRLGVSDSCNGS</sequence>
<dbReference type="EC" id="2.3.1.47" evidence="10"/>
<dbReference type="Pfam" id="PF00155">
    <property type="entry name" value="Aminotran_1_2"/>
    <property type="match status" value="1"/>
</dbReference>
<dbReference type="SUPFAM" id="SSF53383">
    <property type="entry name" value="PLP-dependent transferases"/>
    <property type="match status" value="1"/>
</dbReference>
<dbReference type="InterPro" id="IPR015422">
    <property type="entry name" value="PyrdxlP-dep_Trfase_small"/>
</dbReference>
<evidence type="ECO:0000256" key="10">
    <source>
        <dbReference type="RuleBase" id="RU003693"/>
    </source>
</evidence>
<keyword evidence="12" id="KW-0012">Acyltransferase</keyword>
<evidence type="ECO:0000256" key="4">
    <source>
        <dbReference type="ARBA" id="ARBA00010008"/>
    </source>
</evidence>
<feature type="domain" description="Aminotransferase class I/classII large" evidence="11">
    <location>
        <begin position="40"/>
        <end position="380"/>
    </location>
</feature>
<dbReference type="RefSeq" id="WP_378083114.1">
    <property type="nucleotide sequence ID" value="NZ_JBHSMH010000090.1"/>
</dbReference>
<evidence type="ECO:0000256" key="8">
    <source>
        <dbReference type="ARBA" id="ARBA00022898"/>
    </source>
</evidence>
<comment type="similarity">
    <text evidence="4 10">Belongs to the class-II pyridoxal-phosphate-dependent aminotransferase family. BioF subfamily.</text>
</comment>
<comment type="subunit">
    <text evidence="5 10">Homodimer.</text>
</comment>
<dbReference type="Gene3D" id="3.90.1150.10">
    <property type="entry name" value="Aspartate Aminotransferase, domain 1"/>
    <property type="match status" value="1"/>
</dbReference>
<evidence type="ECO:0000256" key="9">
    <source>
        <dbReference type="ARBA" id="ARBA00047715"/>
    </source>
</evidence>
<evidence type="ECO:0000256" key="7">
    <source>
        <dbReference type="ARBA" id="ARBA00022756"/>
    </source>
</evidence>
<comment type="catalytic activity">
    <reaction evidence="9 10">
        <text>6-carboxyhexanoyl-[ACP] + L-alanine + H(+) = (8S)-8-amino-7-oxononanoate + holo-[ACP] + CO2</text>
        <dbReference type="Rhea" id="RHEA:42288"/>
        <dbReference type="Rhea" id="RHEA-COMP:9685"/>
        <dbReference type="Rhea" id="RHEA-COMP:9955"/>
        <dbReference type="ChEBI" id="CHEBI:15378"/>
        <dbReference type="ChEBI" id="CHEBI:16526"/>
        <dbReference type="ChEBI" id="CHEBI:57972"/>
        <dbReference type="ChEBI" id="CHEBI:64479"/>
        <dbReference type="ChEBI" id="CHEBI:78846"/>
        <dbReference type="ChEBI" id="CHEBI:149468"/>
        <dbReference type="EC" id="2.3.1.47"/>
    </reaction>
</comment>
<organism evidence="12 13">
    <name type="scientific">Cohnella suwonensis</name>
    <dbReference type="NCBI Taxonomy" id="696072"/>
    <lineage>
        <taxon>Bacteria</taxon>
        <taxon>Bacillati</taxon>
        <taxon>Bacillota</taxon>
        <taxon>Bacilli</taxon>
        <taxon>Bacillales</taxon>
        <taxon>Paenibacillaceae</taxon>
        <taxon>Cohnella</taxon>
    </lineage>
</organism>
<evidence type="ECO:0000313" key="13">
    <source>
        <dbReference type="Proteomes" id="UP001596105"/>
    </source>
</evidence>
<comment type="cofactor">
    <cofactor evidence="1 10">
        <name>pyridoxal 5'-phosphate</name>
        <dbReference type="ChEBI" id="CHEBI:597326"/>
    </cofactor>
</comment>
<evidence type="ECO:0000313" key="12">
    <source>
        <dbReference type="EMBL" id="MFC5471069.1"/>
    </source>
</evidence>
<dbReference type="CDD" id="cd06454">
    <property type="entry name" value="KBL_like"/>
    <property type="match status" value="1"/>
</dbReference>
<dbReference type="EMBL" id="JBHSMH010000090">
    <property type="protein sequence ID" value="MFC5471069.1"/>
    <property type="molecule type" value="Genomic_DNA"/>
</dbReference>
<keyword evidence="8 10" id="KW-0663">Pyridoxal phosphate</keyword>
<dbReference type="InterPro" id="IPR004839">
    <property type="entry name" value="Aminotransferase_I/II_large"/>
</dbReference>
<evidence type="ECO:0000256" key="6">
    <source>
        <dbReference type="ARBA" id="ARBA00022679"/>
    </source>
</evidence>
<dbReference type="GO" id="GO:0008710">
    <property type="term" value="F:8-amino-7-oxononanoate synthase activity"/>
    <property type="evidence" value="ECO:0007669"/>
    <property type="project" value="UniProtKB-EC"/>
</dbReference>
<keyword evidence="7" id="KW-0093">Biotin biosynthesis</keyword>
<dbReference type="InterPro" id="IPR015421">
    <property type="entry name" value="PyrdxlP-dep_Trfase_major"/>
</dbReference>
<dbReference type="InterPro" id="IPR050087">
    <property type="entry name" value="AON_synthase_class-II"/>
</dbReference>
<dbReference type="InterPro" id="IPR015424">
    <property type="entry name" value="PyrdxlP-dep_Trfase"/>
</dbReference>
<dbReference type="PANTHER" id="PTHR13693:SF100">
    <property type="entry name" value="8-AMINO-7-OXONONANOATE SYNTHASE"/>
    <property type="match status" value="1"/>
</dbReference>
<name>A0ABW0LZ19_9BACL</name>
<evidence type="ECO:0000256" key="5">
    <source>
        <dbReference type="ARBA" id="ARBA00011738"/>
    </source>
</evidence>
<dbReference type="NCBIfam" id="TIGR00858">
    <property type="entry name" value="bioF"/>
    <property type="match status" value="1"/>
</dbReference>
<protein>
    <recommendedName>
        <fullName evidence="10">8-amino-7-ketopelargonate synthase</fullName>
        <ecNumber evidence="10">2.3.1.47</ecNumber>
    </recommendedName>
</protein>
<comment type="caution">
    <text evidence="12">The sequence shown here is derived from an EMBL/GenBank/DDBJ whole genome shotgun (WGS) entry which is preliminary data.</text>
</comment>
<keyword evidence="6 10" id="KW-0808">Transferase</keyword>
<keyword evidence="13" id="KW-1185">Reference proteome</keyword>
<evidence type="ECO:0000256" key="3">
    <source>
        <dbReference type="ARBA" id="ARBA00004746"/>
    </source>
</evidence>
<dbReference type="InterPro" id="IPR001917">
    <property type="entry name" value="Aminotrans_II_pyridoxalP_BS"/>
</dbReference>
<evidence type="ECO:0000256" key="2">
    <source>
        <dbReference type="ARBA" id="ARBA00002513"/>
    </source>
</evidence>
<dbReference type="PROSITE" id="PS00599">
    <property type="entry name" value="AA_TRANSFER_CLASS_2"/>
    <property type="match status" value="1"/>
</dbReference>
<dbReference type="PANTHER" id="PTHR13693">
    <property type="entry name" value="CLASS II AMINOTRANSFERASE/8-AMINO-7-OXONONANOATE SYNTHASE"/>
    <property type="match status" value="1"/>
</dbReference>
<gene>
    <name evidence="12" type="primary">bioF</name>
    <name evidence="12" type="ORF">ACFPPD_20475</name>
</gene>
<reference evidence="13" key="1">
    <citation type="journal article" date="2019" name="Int. J. Syst. Evol. Microbiol.">
        <title>The Global Catalogue of Microorganisms (GCM) 10K type strain sequencing project: providing services to taxonomists for standard genome sequencing and annotation.</title>
        <authorList>
            <consortium name="The Broad Institute Genomics Platform"/>
            <consortium name="The Broad Institute Genome Sequencing Center for Infectious Disease"/>
            <person name="Wu L."/>
            <person name="Ma J."/>
        </authorList>
    </citation>
    <scope>NUCLEOTIDE SEQUENCE [LARGE SCALE GENOMIC DNA]</scope>
    <source>
        <strain evidence="13">CCUG 57113</strain>
    </source>
</reference>